<evidence type="ECO:0000313" key="3">
    <source>
        <dbReference type="Proteomes" id="UP000182229"/>
    </source>
</evidence>
<dbReference type="EMBL" id="MPIN01000005">
    <property type="protein sequence ID" value="OJH38970.1"/>
    <property type="molecule type" value="Genomic_DNA"/>
</dbReference>
<gene>
    <name evidence="2" type="ORF">BON30_22440</name>
</gene>
<dbReference type="Proteomes" id="UP000182229">
    <property type="component" value="Unassembled WGS sequence"/>
</dbReference>
<evidence type="ECO:0000256" key="1">
    <source>
        <dbReference type="SAM" id="SignalP"/>
    </source>
</evidence>
<dbReference type="SUPFAM" id="SSF53474">
    <property type="entry name" value="alpha/beta-Hydrolases"/>
    <property type="match status" value="1"/>
</dbReference>
<evidence type="ECO:0000313" key="2">
    <source>
        <dbReference type="EMBL" id="OJH38970.1"/>
    </source>
</evidence>
<feature type="signal peptide" evidence="1">
    <location>
        <begin position="1"/>
        <end position="17"/>
    </location>
</feature>
<dbReference type="Gene3D" id="3.40.50.1820">
    <property type="entry name" value="alpha/beta hydrolase"/>
    <property type="match status" value="1"/>
</dbReference>
<name>A0A1L9B9M5_9BACT</name>
<dbReference type="PROSITE" id="PS51257">
    <property type="entry name" value="PROKAR_LIPOPROTEIN"/>
    <property type="match status" value="1"/>
</dbReference>
<keyword evidence="3" id="KW-1185">Reference proteome</keyword>
<sequence>MKSLKPTLSLCALLSLAACGPLEDEGPFPGDTLAIQEQEAISPCVAPTAAQCWKMLPTDTNFGGRTTSWNAAHYALRPNSPSKSSLVVMLHGAGSSAGNFYHSTGYATATTSFFASAVNKGYRVVGITHRNSPNIRELCGTNVDCHLPTRRTFITGIVQPGSAVTDMGYYDGIEARLIRLLVTLRDGQDPSGGWGAYLTPSNCTGTRNTAIPCGIVWNKLVVAGHSQGAGHAAVIGKDHLVDTVVMLAGPTDRTPEQTVPSYTLASSGLQTPAGGGNYRGLVHDKDSFVTASTIHWDSSRLNAGAYGKTTTSTADHCGTSPHSCVIESDSFYATWQGFWP</sequence>
<feature type="chain" id="PRO_5012453975" description="Alpha/beta hydrolase" evidence="1">
    <location>
        <begin position="18"/>
        <end position="340"/>
    </location>
</feature>
<dbReference type="AlphaFoldDB" id="A0A1L9B9M5"/>
<reference evidence="2 3" key="2">
    <citation type="submission" date="2016-12" db="EMBL/GenBank/DDBJ databases">
        <title>Draft Genome Sequence of Cystobacter ferrugineus Strain Cbfe23.</title>
        <authorList>
            <person name="Akbar S."/>
            <person name="Dowd S.E."/>
            <person name="Stevens D.C."/>
        </authorList>
    </citation>
    <scope>NUCLEOTIDE SEQUENCE [LARGE SCALE GENOMIC DNA]</scope>
    <source>
        <strain evidence="2 3">Cbfe23</strain>
    </source>
</reference>
<organism evidence="2 3">
    <name type="scientific">Cystobacter ferrugineus</name>
    <dbReference type="NCBI Taxonomy" id="83449"/>
    <lineage>
        <taxon>Bacteria</taxon>
        <taxon>Pseudomonadati</taxon>
        <taxon>Myxococcota</taxon>
        <taxon>Myxococcia</taxon>
        <taxon>Myxococcales</taxon>
        <taxon>Cystobacterineae</taxon>
        <taxon>Archangiaceae</taxon>
        <taxon>Cystobacter</taxon>
    </lineage>
</organism>
<dbReference type="InterPro" id="IPR029058">
    <property type="entry name" value="AB_hydrolase_fold"/>
</dbReference>
<accession>A0A1L9B9M5</accession>
<evidence type="ECO:0008006" key="4">
    <source>
        <dbReference type="Google" id="ProtNLM"/>
    </source>
</evidence>
<keyword evidence="1" id="KW-0732">Signal</keyword>
<protein>
    <recommendedName>
        <fullName evidence="4">Alpha/beta hydrolase</fullName>
    </recommendedName>
</protein>
<comment type="caution">
    <text evidence="2">The sequence shown here is derived from an EMBL/GenBank/DDBJ whole genome shotgun (WGS) entry which is preliminary data.</text>
</comment>
<proteinExistence type="predicted"/>
<reference evidence="3" key="1">
    <citation type="submission" date="2016-11" db="EMBL/GenBank/DDBJ databases">
        <authorList>
            <person name="Shukria A."/>
            <person name="Stevens D.C."/>
        </authorList>
    </citation>
    <scope>NUCLEOTIDE SEQUENCE [LARGE SCALE GENOMIC DNA]</scope>
    <source>
        <strain evidence="3">Cbfe23</strain>
    </source>
</reference>